<evidence type="ECO:0000313" key="2">
    <source>
        <dbReference type="Proteomes" id="UP001500420"/>
    </source>
</evidence>
<dbReference type="InterPro" id="IPR043899">
    <property type="entry name" value="DUF5789"/>
</dbReference>
<evidence type="ECO:0000313" key="1">
    <source>
        <dbReference type="EMBL" id="GAA0673868.1"/>
    </source>
</evidence>
<keyword evidence="2" id="KW-1185">Reference proteome</keyword>
<accession>A0AAV3T9W4</accession>
<sequence>MLRSRNRTRSLVDEKLVPSIVSSTRSARSFGIETVVYSVIPIGRSATPKVLAKGQERYRVARPTRKRSVDRRGAVSVLTMAARPPTGDDGDEPEVIAFGIAALDARLDEAELTFPATDDEILRALGEQEIPYDASGRTMEIGDALAAVDRQEYDSKNELLDVLYPVFDERRGDGGMLGHLRSMLPF</sequence>
<comment type="caution">
    <text evidence="1">The sequence shown here is derived from an EMBL/GenBank/DDBJ whole genome shotgun (WGS) entry which is preliminary data.</text>
</comment>
<dbReference type="Pfam" id="PF19102">
    <property type="entry name" value="DUF5789"/>
    <property type="match status" value="1"/>
</dbReference>
<name>A0AAV3T9W4_9EURY</name>
<reference evidence="1 2" key="1">
    <citation type="journal article" date="2019" name="Int. J. Syst. Evol. Microbiol.">
        <title>The Global Catalogue of Microorganisms (GCM) 10K type strain sequencing project: providing services to taxonomists for standard genome sequencing and annotation.</title>
        <authorList>
            <consortium name="The Broad Institute Genomics Platform"/>
            <consortium name="The Broad Institute Genome Sequencing Center for Infectious Disease"/>
            <person name="Wu L."/>
            <person name="Ma J."/>
        </authorList>
    </citation>
    <scope>NUCLEOTIDE SEQUENCE [LARGE SCALE GENOMIC DNA]</scope>
    <source>
        <strain evidence="1 2">JCM 16328</strain>
    </source>
</reference>
<protein>
    <submittedName>
        <fullName evidence="1">Uncharacterized protein</fullName>
    </submittedName>
</protein>
<dbReference type="Proteomes" id="UP001500420">
    <property type="component" value="Unassembled WGS sequence"/>
</dbReference>
<dbReference type="EMBL" id="BAAADV010000004">
    <property type="protein sequence ID" value="GAA0673868.1"/>
    <property type="molecule type" value="Genomic_DNA"/>
</dbReference>
<gene>
    <name evidence="1" type="ORF">GCM10009020_21240</name>
</gene>
<dbReference type="AlphaFoldDB" id="A0AAV3T9W4"/>
<proteinExistence type="predicted"/>
<organism evidence="1 2">
    <name type="scientific">Natronoarchaeum mannanilyticum</name>
    <dbReference type="NCBI Taxonomy" id="926360"/>
    <lineage>
        <taxon>Archaea</taxon>
        <taxon>Methanobacteriati</taxon>
        <taxon>Methanobacteriota</taxon>
        <taxon>Stenosarchaea group</taxon>
        <taxon>Halobacteria</taxon>
        <taxon>Halobacteriales</taxon>
        <taxon>Natronoarchaeaceae</taxon>
    </lineage>
</organism>